<dbReference type="AlphaFoldDB" id="A0AAD6PJ67"/>
<evidence type="ECO:0000313" key="2">
    <source>
        <dbReference type="Proteomes" id="UP001162972"/>
    </source>
</evidence>
<dbReference type="EMBL" id="JAPFFJ010000003">
    <property type="protein sequence ID" value="KAJ6431726.1"/>
    <property type="molecule type" value="Genomic_DNA"/>
</dbReference>
<name>A0AAD6PJ67_9ROSI</name>
<proteinExistence type="predicted"/>
<accession>A0AAD6PJ67</accession>
<organism evidence="1 2">
    <name type="scientific">Salix udensis</name>
    <dbReference type="NCBI Taxonomy" id="889485"/>
    <lineage>
        <taxon>Eukaryota</taxon>
        <taxon>Viridiplantae</taxon>
        <taxon>Streptophyta</taxon>
        <taxon>Embryophyta</taxon>
        <taxon>Tracheophyta</taxon>
        <taxon>Spermatophyta</taxon>
        <taxon>Magnoliopsida</taxon>
        <taxon>eudicotyledons</taxon>
        <taxon>Gunneridae</taxon>
        <taxon>Pentapetalae</taxon>
        <taxon>rosids</taxon>
        <taxon>fabids</taxon>
        <taxon>Malpighiales</taxon>
        <taxon>Salicaceae</taxon>
        <taxon>Saliceae</taxon>
        <taxon>Salix</taxon>
    </lineage>
</organism>
<dbReference type="Proteomes" id="UP001162972">
    <property type="component" value="Chromosome 10"/>
</dbReference>
<keyword evidence="2" id="KW-1185">Reference proteome</keyword>
<sequence>MVGAGVEGSHLMVASLESVVATLVEEVAGGTIPVGVVMVVEDFEYMACTSLQLVQARWCHQASLNLSREQGATTKRNMLSSIKELEKLVILNSILRLARG</sequence>
<evidence type="ECO:0000313" key="1">
    <source>
        <dbReference type="EMBL" id="KAJ6431726.1"/>
    </source>
</evidence>
<protein>
    <submittedName>
        <fullName evidence="1">Uncharacterized protein</fullName>
    </submittedName>
</protein>
<comment type="caution">
    <text evidence="1">The sequence shown here is derived from an EMBL/GenBank/DDBJ whole genome shotgun (WGS) entry which is preliminary data.</text>
</comment>
<gene>
    <name evidence="1" type="ORF">OIU84_019080</name>
</gene>
<reference evidence="1 2" key="1">
    <citation type="journal article" date="2023" name="Int. J. Mol. Sci.">
        <title>De Novo Assembly and Annotation of 11 Diverse Shrub Willow (Salix) Genomes Reveals Novel Gene Organization in Sex-Linked Regions.</title>
        <authorList>
            <person name="Hyden B."/>
            <person name="Feng K."/>
            <person name="Yates T.B."/>
            <person name="Jawdy S."/>
            <person name="Cereghino C."/>
            <person name="Smart L.B."/>
            <person name="Muchero W."/>
        </authorList>
    </citation>
    <scope>NUCLEOTIDE SEQUENCE [LARGE SCALE GENOMIC DNA]</scope>
    <source>
        <tissue evidence="1">Shoot tip</tissue>
    </source>
</reference>